<organism evidence="2 3">
    <name type="scientific">Mastigocoleus testarum BC008</name>
    <dbReference type="NCBI Taxonomy" id="371196"/>
    <lineage>
        <taxon>Bacteria</taxon>
        <taxon>Bacillati</taxon>
        <taxon>Cyanobacteriota</taxon>
        <taxon>Cyanophyceae</taxon>
        <taxon>Nostocales</taxon>
        <taxon>Hapalosiphonaceae</taxon>
        <taxon>Mastigocoleus</taxon>
    </lineage>
</organism>
<keyword evidence="1" id="KW-0175">Coiled coil</keyword>
<accession>A0A0V7ZUG3</accession>
<name>A0A0V7ZUG3_9CYAN</name>
<dbReference type="AlphaFoldDB" id="A0A0V7ZUG3"/>
<dbReference type="Proteomes" id="UP000053372">
    <property type="component" value="Unassembled WGS sequence"/>
</dbReference>
<protein>
    <submittedName>
        <fullName evidence="2">Uncharacterized protein</fullName>
    </submittedName>
</protein>
<keyword evidence="3" id="KW-1185">Reference proteome</keyword>
<gene>
    <name evidence="2" type="ORF">BC008_00145</name>
</gene>
<dbReference type="OrthoDB" id="460256at2"/>
<proteinExistence type="predicted"/>
<comment type="caution">
    <text evidence="2">The sequence shown here is derived from an EMBL/GenBank/DDBJ whole genome shotgun (WGS) entry which is preliminary data.</text>
</comment>
<reference evidence="2 3" key="1">
    <citation type="journal article" date="2015" name="Genome Announc.">
        <title>Draft Genome of the Euendolithic (true boring) Cyanobacterium Mastigocoleus testarum strain BC008.</title>
        <authorList>
            <person name="Guida B.S."/>
            <person name="Garcia-Pichel F."/>
        </authorList>
    </citation>
    <scope>NUCLEOTIDE SEQUENCE [LARGE SCALE GENOMIC DNA]</scope>
    <source>
        <strain evidence="2 3">BC008</strain>
    </source>
</reference>
<evidence type="ECO:0000256" key="1">
    <source>
        <dbReference type="SAM" id="Coils"/>
    </source>
</evidence>
<evidence type="ECO:0000313" key="2">
    <source>
        <dbReference type="EMBL" id="KST68091.1"/>
    </source>
</evidence>
<evidence type="ECO:0000313" key="3">
    <source>
        <dbReference type="Proteomes" id="UP000053372"/>
    </source>
</evidence>
<feature type="coiled-coil region" evidence="1">
    <location>
        <begin position="229"/>
        <end position="256"/>
    </location>
</feature>
<dbReference type="EMBL" id="LMTZ01000080">
    <property type="protein sequence ID" value="KST68091.1"/>
    <property type="molecule type" value="Genomic_DNA"/>
</dbReference>
<sequence>MDLKPTEIKRDLYSEIKELDEAIYSGKSAASQAHKKIKVQIRQNTNIKNVNTTSNQSINNAIDDTNETINLDSASTENIKSGIKDLNSPEIRRDLDSEIKAIRQDYENFQLHIQESKQIVNNSVGQLKNSIEKLRHYQDIQKHSSSAVQDPVETGNETEKDNIIQTYHNQKESHVPELKYPEDAIKYVNFLSNEESKDSIKESQTNKDILETSSTRIMSATESLEKPLKSLINSELKKLQLEIKLLQAESNAYKAILQERIKNEPKKITFWQDLKSNLSQIATDMKNAVGLHIKEFNKNSEGQKHAKALLKLFHSQSKDNTYEGKNYRITKENGIYTVNSINDNRQVMQFRSSITGTKIIQANLNQKDIQALKSLSNHVRKIPHTKQSNVIPTSFQEFGKSDSQRFVEINKIADALSEYAKFKGHPVSIQGKKSNYNWQADLQGNITIEHKDKVILQIKDGHTYDAMEPRDITFFQNSLPALQQIIKQDNTQNSSHTNTDLLPKVKKLAQTINKITQDKGKSIHLTGNDYSIISNKENIQIFRKQGNQLIFNYSHKSNKITENSMTIQDVSNIENKLTKISLPKKQQNTQISNNKGLSLE</sequence>
<dbReference type="RefSeq" id="WP_027845514.1">
    <property type="nucleotide sequence ID" value="NZ_LMTZ01000080.1"/>
</dbReference>